<accession>S8F9G7</accession>
<feature type="compositionally biased region" description="Polar residues" evidence="1">
    <location>
        <begin position="320"/>
        <end position="329"/>
    </location>
</feature>
<reference evidence="4 5" key="1">
    <citation type="journal article" date="2012" name="Science">
        <title>The Paleozoic origin of enzymatic lignin decomposition reconstructed from 31 fungal genomes.</title>
        <authorList>
            <person name="Floudas D."/>
            <person name="Binder M."/>
            <person name="Riley R."/>
            <person name="Barry K."/>
            <person name="Blanchette R.A."/>
            <person name="Henrissat B."/>
            <person name="Martinez A.T."/>
            <person name="Otillar R."/>
            <person name="Spatafora J.W."/>
            <person name="Yadav J.S."/>
            <person name="Aerts A."/>
            <person name="Benoit I."/>
            <person name="Boyd A."/>
            <person name="Carlson A."/>
            <person name="Copeland A."/>
            <person name="Coutinho P.M."/>
            <person name="de Vries R.P."/>
            <person name="Ferreira P."/>
            <person name="Findley K."/>
            <person name="Foster B."/>
            <person name="Gaskell J."/>
            <person name="Glotzer D."/>
            <person name="Gorecki P."/>
            <person name="Heitman J."/>
            <person name="Hesse C."/>
            <person name="Hori C."/>
            <person name="Igarashi K."/>
            <person name="Jurgens J.A."/>
            <person name="Kallen N."/>
            <person name="Kersten P."/>
            <person name="Kohler A."/>
            <person name="Kuees U."/>
            <person name="Kumar T.K.A."/>
            <person name="Kuo A."/>
            <person name="LaButti K."/>
            <person name="Larrondo L.F."/>
            <person name="Lindquist E."/>
            <person name="Ling A."/>
            <person name="Lombard V."/>
            <person name="Lucas S."/>
            <person name="Lundell T."/>
            <person name="Martin R."/>
            <person name="McLaughlin D.J."/>
            <person name="Morgenstern I."/>
            <person name="Morin E."/>
            <person name="Murat C."/>
            <person name="Nagy L.G."/>
            <person name="Nolan M."/>
            <person name="Ohm R.A."/>
            <person name="Patyshakuliyeva A."/>
            <person name="Rokas A."/>
            <person name="Ruiz-Duenas F.J."/>
            <person name="Sabat G."/>
            <person name="Salamov A."/>
            <person name="Samejima M."/>
            <person name="Schmutz J."/>
            <person name="Slot J.C."/>
            <person name="St John F."/>
            <person name="Stenlid J."/>
            <person name="Sun H."/>
            <person name="Sun S."/>
            <person name="Syed K."/>
            <person name="Tsang A."/>
            <person name="Wiebenga A."/>
            <person name="Young D."/>
            <person name="Pisabarro A."/>
            <person name="Eastwood D.C."/>
            <person name="Martin F."/>
            <person name="Cullen D."/>
            <person name="Grigoriev I.V."/>
            <person name="Hibbett D.S."/>
        </authorList>
    </citation>
    <scope>NUCLEOTIDE SEQUENCE</scope>
    <source>
        <strain evidence="5">FP-58527</strain>
    </source>
</reference>
<name>S8F9G7_FOMSC</name>
<keyword evidence="5" id="KW-1185">Reference proteome</keyword>
<organism evidence="4 5">
    <name type="scientific">Fomitopsis schrenkii</name>
    <name type="common">Brown rot fungus</name>
    <dbReference type="NCBI Taxonomy" id="2126942"/>
    <lineage>
        <taxon>Eukaryota</taxon>
        <taxon>Fungi</taxon>
        <taxon>Dikarya</taxon>
        <taxon>Basidiomycota</taxon>
        <taxon>Agaricomycotina</taxon>
        <taxon>Agaricomycetes</taxon>
        <taxon>Polyporales</taxon>
        <taxon>Fomitopsis</taxon>
    </lineage>
</organism>
<dbReference type="InParanoid" id="S8F9G7"/>
<evidence type="ECO:0000259" key="3">
    <source>
        <dbReference type="Pfam" id="PF20152"/>
    </source>
</evidence>
<feature type="transmembrane region" description="Helical" evidence="2">
    <location>
        <begin position="159"/>
        <end position="180"/>
    </location>
</feature>
<keyword evidence="2" id="KW-0472">Membrane</keyword>
<gene>
    <name evidence="4" type="ORF">FOMPIDRAFT_1061518</name>
</gene>
<feature type="transmembrane region" description="Helical" evidence="2">
    <location>
        <begin position="49"/>
        <end position="70"/>
    </location>
</feature>
<feature type="compositionally biased region" description="Basic and acidic residues" evidence="1">
    <location>
        <begin position="286"/>
        <end position="300"/>
    </location>
</feature>
<dbReference type="PANTHER" id="PTHR40465">
    <property type="entry name" value="CHROMOSOME 1, WHOLE GENOME SHOTGUN SEQUENCE"/>
    <property type="match status" value="1"/>
</dbReference>
<dbReference type="OrthoDB" id="2536347at2759"/>
<feature type="transmembrane region" description="Helical" evidence="2">
    <location>
        <begin position="121"/>
        <end position="139"/>
    </location>
</feature>
<dbReference type="HOGENOM" id="CLU_046025_2_1_1"/>
<dbReference type="AlphaFoldDB" id="S8F9G7"/>
<feature type="transmembrane region" description="Helical" evidence="2">
    <location>
        <begin position="201"/>
        <end position="226"/>
    </location>
</feature>
<dbReference type="Proteomes" id="UP000015241">
    <property type="component" value="Unassembled WGS sequence"/>
</dbReference>
<feature type="region of interest" description="Disordered" evidence="1">
    <location>
        <begin position="286"/>
        <end position="329"/>
    </location>
</feature>
<keyword evidence="2" id="KW-1133">Transmembrane helix</keyword>
<dbReference type="STRING" id="743788.S8F9G7"/>
<proteinExistence type="predicted"/>
<dbReference type="EMBL" id="KE504168">
    <property type="protein sequence ID" value="EPS98215.1"/>
    <property type="molecule type" value="Genomic_DNA"/>
</dbReference>
<feature type="transmembrane region" description="Helical" evidence="2">
    <location>
        <begin position="15"/>
        <end position="37"/>
    </location>
</feature>
<feature type="transmembrane region" description="Helical" evidence="2">
    <location>
        <begin position="90"/>
        <end position="109"/>
    </location>
</feature>
<dbReference type="PANTHER" id="PTHR40465:SF1">
    <property type="entry name" value="DUF6534 DOMAIN-CONTAINING PROTEIN"/>
    <property type="match status" value="1"/>
</dbReference>
<evidence type="ECO:0000313" key="4">
    <source>
        <dbReference type="EMBL" id="EPS98215.1"/>
    </source>
</evidence>
<keyword evidence="2" id="KW-0812">Transmembrane</keyword>
<sequence length="329" mass="35877">MAQNARILAVQAGPALLGCFMDWALLGVLTIQVYLYHVNVTCEPVFIQLLVYATFIVEILQTVNLTGLVWQVFVEDYGRLDALSTVHVGWLPLPIACSIVSLITQGFFAWRILMLSKSTRLVIVIVPLALMQVICGIFVGVKLQDGQSNAQFLSTRAALIVTSLWMAGSAFVDVLIAVIMTFQMVKWKTGIAATDRIINKIIRLVVETGSLTASVATVGLVLAIVAPNAAYYQPAIYVLTKLYSNTFLTNLTNRFFLGRDAGRLPRNQGSTEGMSFAFTSVFVDPEDPRSQDSPHAHGDGRSSVVGRIRRSLGGDRQVEPSPQCSPLAV</sequence>
<protein>
    <recommendedName>
        <fullName evidence="3">DUF6534 domain-containing protein</fullName>
    </recommendedName>
</protein>
<dbReference type="eggNOG" id="ENOG502SRYS">
    <property type="taxonomic scope" value="Eukaryota"/>
</dbReference>
<evidence type="ECO:0000256" key="2">
    <source>
        <dbReference type="SAM" id="Phobius"/>
    </source>
</evidence>
<dbReference type="InterPro" id="IPR045339">
    <property type="entry name" value="DUF6534"/>
</dbReference>
<dbReference type="PROSITE" id="PS51257">
    <property type="entry name" value="PROKAR_LIPOPROTEIN"/>
    <property type="match status" value="1"/>
</dbReference>
<evidence type="ECO:0000256" key="1">
    <source>
        <dbReference type="SAM" id="MobiDB-lite"/>
    </source>
</evidence>
<dbReference type="Pfam" id="PF20152">
    <property type="entry name" value="DUF6534"/>
    <property type="match status" value="1"/>
</dbReference>
<feature type="domain" description="DUF6534" evidence="3">
    <location>
        <begin position="169"/>
        <end position="254"/>
    </location>
</feature>
<evidence type="ECO:0000313" key="5">
    <source>
        <dbReference type="Proteomes" id="UP000015241"/>
    </source>
</evidence>